<comment type="subcellular location">
    <subcellularLocation>
        <location evidence="1">Nucleus</location>
    </subcellularLocation>
</comment>
<dbReference type="GO" id="GO:0001522">
    <property type="term" value="P:pseudouridine synthesis"/>
    <property type="evidence" value="ECO:0007669"/>
    <property type="project" value="InterPro"/>
</dbReference>
<feature type="compositionally biased region" description="Acidic residues" evidence="9">
    <location>
        <begin position="75"/>
        <end position="86"/>
    </location>
</feature>
<dbReference type="InterPro" id="IPR038664">
    <property type="entry name" value="Gar1/Naf1_Cbf5-bd_sf"/>
</dbReference>
<evidence type="ECO:0000256" key="2">
    <source>
        <dbReference type="ARBA" id="ARBA00009801"/>
    </source>
</evidence>
<keyword evidence="4" id="KW-0690">Ribosome biogenesis</keyword>
<name>C1E5Z1_MICCC</name>
<dbReference type="InterPro" id="IPR007504">
    <property type="entry name" value="H/ACA_rnp_Gar1/Naf1"/>
</dbReference>
<protein>
    <recommendedName>
        <fullName evidence="3">H/ACA ribonucleoprotein complex non-core subunit NAF1</fullName>
    </recommendedName>
</protein>
<comment type="similarity">
    <text evidence="2">Belongs to the NAF1 family.</text>
</comment>
<dbReference type="EMBL" id="CP001326">
    <property type="protein sequence ID" value="ACO63718.1"/>
    <property type="molecule type" value="Genomic_DNA"/>
</dbReference>
<dbReference type="Gene3D" id="2.40.10.230">
    <property type="entry name" value="Probable tRNA pseudouridine synthase domain"/>
    <property type="match status" value="1"/>
</dbReference>
<keyword evidence="5" id="KW-0698">rRNA processing</keyword>
<dbReference type="KEGG" id="mis:MICPUN_58485"/>
<dbReference type="GO" id="GO:0005732">
    <property type="term" value="C:sno(s)RNA-containing ribonucleoprotein complex"/>
    <property type="evidence" value="ECO:0007669"/>
    <property type="project" value="InterPro"/>
</dbReference>
<dbReference type="GeneID" id="8243746"/>
<evidence type="ECO:0000256" key="7">
    <source>
        <dbReference type="ARBA" id="ARBA00022884"/>
    </source>
</evidence>
<dbReference type="OMA" id="DDACHAE"/>
<dbReference type="Proteomes" id="UP000002009">
    <property type="component" value="Chromosome 5"/>
</dbReference>
<dbReference type="PANTHER" id="PTHR31633">
    <property type="entry name" value="H/ACA RIBONUCLEOPROTEIN COMPLEX NON-CORE SUBUNIT NAF1"/>
    <property type="match status" value="1"/>
</dbReference>
<evidence type="ECO:0000313" key="11">
    <source>
        <dbReference type="Proteomes" id="UP000002009"/>
    </source>
</evidence>
<dbReference type="PANTHER" id="PTHR31633:SF1">
    <property type="entry name" value="H_ACA RIBONUCLEOPROTEIN COMPLEX NON-CORE SUBUNIT NAF1"/>
    <property type="match status" value="1"/>
</dbReference>
<feature type="region of interest" description="Disordered" evidence="9">
    <location>
        <begin position="436"/>
        <end position="463"/>
    </location>
</feature>
<dbReference type="GO" id="GO:0006364">
    <property type="term" value="P:rRNA processing"/>
    <property type="evidence" value="ECO:0007669"/>
    <property type="project" value="UniProtKB-KW"/>
</dbReference>
<evidence type="ECO:0000256" key="9">
    <source>
        <dbReference type="SAM" id="MobiDB-lite"/>
    </source>
</evidence>
<reference evidence="10 11" key="1">
    <citation type="journal article" date="2009" name="Science">
        <title>Green evolution and dynamic adaptations revealed by genomes of the marine picoeukaryotes Micromonas.</title>
        <authorList>
            <person name="Worden A.Z."/>
            <person name="Lee J.H."/>
            <person name="Mock T."/>
            <person name="Rouze P."/>
            <person name="Simmons M.P."/>
            <person name="Aerts A.L."/>
            <person name="Allen A.E."/>
            <person name="Cuvelier M.L."/>
            <person name="Derelle E."/>
            <person name="Everett M.V."/>
            <person name="Foulon E."/>
            <person name="Grimwood J."/>
            <person name="Gundlach H."/>
            <person name="Henrissat B."/>
            <person name="Napoli C."/>
            <person name="McDonald S.M."/>
            <person name="Parker M.S."/>
            <person name="Rombauts S."/>
            <person name="Salamov A."/>
            <person name="Von Dassow P."/>
            <person name="Badger J.H."/>
            <person name="Coutinho P.M."/>
            <person name="Demir E."/>
            <person name="Dubchak I."/>
            <person name="Gentemann C."/>
            <person name="Eikrem W."/>
            <person name="Gready J.E."/>
            <person name="John U."/>
            <person name="Lanier W."/>
            <person name="Lindquist E.A."/>
            <person name="Lucas S."/>
            <person name="Mayer K.F."/>
            <person name="Moreau H."/>
            <person name="Not F."/>
            <person name="Otillar R."/>
            <person name="Panaud O."/>
            <person name="Pangilinan J."/>
            <person name="Paulsen I."/>
            <person name="Piegu B."/>
            <person name="Poliakov A."/>
            <person name="Robbens S."/>
            <person name="Schmutz J."/>
            <person name="Toulza E."/>
            <person name="Wyss T."/>
            <person name="Zelensky A."/>
            <person name="Zhou K."/>
            <person name="Armbrust E.V."/>
            <person name="Bhattacharya D."/>
            <person name="Goodenough U.W."/>
            <person name="Van de Peer Y."/>
            <person name="Grigoriev I.V."/>
        </authorList>
    </citation>
    <scope>NUCLEOTIDE SEQUENCE [LARGE SCALE GENOMIC DNA]</scope>
    <source>
        <strain evidence="11">RCC299 / NOUM17</strain>
    </source>
</reference>
<dbReference type="RefSeq" id="XP_002502460.1">
    <property type="nucleotide sequence ID" value="XM_002502414.1"/>
</dbReference>
<accession>C1E5Z1</accession>
<evidence type="ECO:0000256" key="4">
    <source>
        <dbReference type="ARBA" id="ARBA00022517"/>
    </source>
</evidence>
<evidence type="ECO:0000256" key="6">
    <source>
        <dbReference type="ARBA" id="ARBA00022553"/>
    </source>
</evidence>
<dbReference type="GO" id="GO:0005634">
    <property type="term" value="C:nucleus"/>
    <property type="evidence" value="ECO:0007669"/>
    <property type="project" value="UniProtKB-SubCell"/>
</dbReference>
<dbReference type="AlphaFoldDB" id="C1E5Z1"/>
<evidence type="ECO:0000256" key="8">
    <source>
        <dbReference type="ARBA" id="ARBA00023242"/>
    </source>
</evidence>
<sequence>MEPVAVPAGEGDLAVAAKFALESINGAGAESSAAAERNGDRSESSSAGSSSSEDDDDDGSDDDDGEAVRPSTEGAEYEFSDGEDADGANRVKPTNYPAIIRDGDDSSEWSDSSDEDVEELDMANMPRWLEDIKNGVDRDLDDDACHAEPPRTKNEIPEEQLPAPPPPPPIGADEAIVPIGDVISVVGDTVVVQSLPNTPPLDEESILCLDTRRGLGAVEEVFGPVASPLYALRVPKSRGGGSAEGGGGAEGAAEGAAEGVEVAIASDVNVGARVYVVEGRSRVIETKGLYTKGYDNSGQNDEEVDDDDDYSDDEKEAEAKKKRKQKKRGADGVGKAGGAVRDGGLAAAAAAAGTGTGTGAHHHHRHRFQPKVPPAAQLAHMGIVGHQHQHQHQPGFAPQQPPMMMQTPAGMVPVMHQPGGYVQTPQGLVQMVPMMVQPPQPPRAQGQSYYQAPGQTNPPPPPQ</sequence>
<feature type="region of interest" description="Disordered" evidence="9">
    <location>
        <begin position="134"/>
        <end position="168"/>
    </location>
</feature>
<evidence type="ECO:0000256" key="1">
    <source>
        <dbReference type="ARBA" id="ARBA00004123"/>
    </source>
</evidence>
<dbReference type="InParanoid" id="C1E5Z1"/>
<feature type="region of interest" description="Disordered" evidence="9">
    <location>
        <begin position="291"/>
        <end position="340"/>
    </location>
</feature>
<dbReference type="Pfam" id="PF04410">
    <property type="entry name" value="Gar1"/>
    <property type="match status" value="1"/>
</dbReference>
<dbReference type="InterPro" id="IPR009000">
    <property type="entry name" value="Transl_B-barrel_sf"/>
</dbReference>
<organism evidence="10 11">
    <name type="scientific">Micromonas commoda (strain RCC299 / NOUM17 / CCMP2709)</name>
    <name type="common">Picoplanktonic green alga</name>
    <dbReference type="NCBI Taxonomy" id="296587"/>
    <lineage>
        <taxon>Eukaryota</taxon>
        <taxon>Viridiplantae</taxon>
        <taxon>Chlorophyta</taxon>
        <taxon>Mamiellophyceae</taxon>
        <taxon>Mamiellales</taxon>
        <taxon>Mamiellaceae</taxon>
        <taxon>Micromonas</taxon>
    </lineage>
</organism>
<proteinExistence type="inferred from homology"/>
<feature type="compositionally biased region" description="Acidic residues" evidence="9">
    <location>
        <begin position="300"/>
        <end position="316"/>
    </location>
</feature>
<feature type="compositionally biased region" description="Basic and acidic residues" evidence="9">
    <location>
        <begin position="134"/>
        <end position="156"/>
    </location>
</feature>
<keyword evidence="8" id="KW-0539">Nucleus</keyword>
<dbReference type="OrthoDB" id="21550at2759"/>
<feature type="compositionally biased region" description="Acidic residues" evidence="9">
    <location>
        <begin position="105"/>
        <end position="118"/>
    </location>
</feature>
<feature type="compositionally biased region" description="Acidic residues" evidence="9">
    <location>
        <begin position="52"/>
        <end position="65"/>
    </location>
</feature>
<keyword evidence="11" id="KW-1185">Reference proteome</keyword>
<dbReference type="SUPFAM" id="SSF50447">
    <property type="entry name" value="Translation proteins"/>
    <property type="match status" value="1"/>
</dbReference>
<evidence type="ECO:0000313" key="10">
    <source>
        <dbReference type="EMBL" id="ACO63718.1"/>
    </source>
</evidence>
<evidence type="ECO:0000256" key="5">
    <source>
        <dbReference type="ARBA" id="ARBA00022552"/>
    </source>
</evidence>
<feature type="region of interest" description="Disordered" evidence="9">
    <location>
        <begin position="28"/>
        <end position="118"/>
    </location>
</feature>
<evidence type="ECO:0000256" key="3">
    <source>
        <dbReference type="ARBA" id="ARBA00021438"/>
    </source>
</evidence>
<feature type="compositionally biased region" description="Polar residues" evidence="9">
    <location>
        <begin position="445"/>
        <end position="455"/>
    </location>
</feature>
<feature type="compositionally biased region" description="Gly residues" evidence="9">
    <location>
        <begin position="331"/>
        <end position="340"/>
    </location>
</feature>
<dbReference type="GO" id="GO:0003723">
    <property type="term" value="F:RNA binding"/>
    <property type="evidence" value="ECO:0007669"/>
    <property type="project" value="UniProtKB-KW"/>
</dbReference>
<dbReference type="eggNOG" id="KOG2236">
    <property type="taxonomic scope" value="Eukaryota"/>
</dbReference>
<gene>
    <name evidence="10" type="ORF">MICPUN_58485</name>
</gene>
<dbReference type="InterPro" id="IPR040309">
    <property type="entry name" value="Naf1"/>
</dbReference>
<dbReference type="GO" id="GO:0000493">
    <property type="term" value="P:box H/ACA snoRNP assembly"/>
    <property type="evidence" value="ECO:0007669"/>
    <property type="project" value="InterPro"/>
</dbReference>
<dbReference type="STRING" id="296587.C1E5Z1"/>
<keyword evidence="7" id="KW-0694">RNA-binding</keyword>
<keyword evidence="6" id="KW-0597">Phosphoprotein</keyword>